<proteinExistence type="predicted"/>
<feature type="compositionally biased region" description="Basic and acidic residues" evidence="1">
    <location>
        <begin position="1007"/>
        <end position="1017"/>
    </location>
</feature>
<keyword evidence="2" id="KW-1133">Transmembrane helix</keyword>
<dbReference type="AlphaFoldDB" id="A0A9W7L8U3"/>
<accession>A0A9W7L8U3</accession>
<evidence type="ECO:0000313" key="4">
    <source>
        <dbReference type="EMBL" id="GMI38679.1"/>
    </source>
</evidence>
<feature type="compositionally biased region" description="Basic residues" evidence="1">
    <location>
        <begin position="883"/>
        <end position="897"/>
    </location>
</feature>
<keyword evidence="3" id="KW-0732">Signal</keyword>
<dbReference type="OrthoDB" id="42342at2759"/>
<evidence type="ECO:0000256" key="2">
    <source>
        <dbReference type="SAM" id="Phobius"/>
    </source>
</evidence>
<feature type="transmembrane region" description="Helical" evidence="2">
    <location>
        <begin position="832"/>
        <end position="850"/>
    </location>
</feature>
<comment type="caution">
    <text evidence="4">The sequence shown here is derived from an EMBL/GenBank/DDBJ whole genome shotgun (WGS) entry which is preliminary data.</text>
</comment>
<keyword evidence="2" id="KW-0812">Transmembrane</keyword>
<dbReference type="Proteomes" id="UP001165065">
    <property type="component" value="Unassembled WGS sequence"/>
</dbReference>
<feature type="region of interest" description="Disordered" evidence="1">
    <location>
        <begin position="879"/>
        <end position="901"/>
    </location>
</feature>
<evidence type="ECO:0000256" key="3">
    <source>
        <dbReference type="SAM" id="SignalP"/>
    </source>
</evidence>
<feature type="chain" id="PRO_5040964184" evidence="3">
    <location>
        <begin position="18"/>
        <end position="1053"/>
    </location>
</feature>
<protein>
    <submittedName>
        <fullName evidence="4">Uncharacterized protein</fullName>
    </submittedName>
</protein>
<dbReference type="EMBL" id="BRYA01000090">
    <property type="protein sequence ID" value="GMI38679.1"/>
    <property type="molecule type" value="Genomic_DNA"/>
</dbReference>
<sequence length="1053" mass="116618">MLSLTLLIIILERGVSSVPRGHETILTMLSHISGDLAKANIKKMAFNPDLQSEGSFDPKNPLRVPPRTASWYSSMKELDVLKPTRRAPRGGLRGRKLWGNSGTEYTYDNSEIQLDSYSIASQYGVFDMDSDARSASGSGDSGDWLGEHDDDGFAYDDDSCYMEGFAFIGSSYSILDTNGNVGCPSDSEDSGYYSNPFTHPINNNQFRMQCIIDRQFKYLLSADSDGWLVGGGYPAFNNAGFMMNKDSSHTELLRIGATCGDKGCGGITREYIYAKMAEISQPVLHSYPKYVKAGNDAELKMQIVDEYDDNNGGSSYSSYEQWGEAILDAFSGFPCVDDGLTNEHISMLRGAYFKSGADKYEYLYVANLEVAKWQAVYGGQGVAIGTTESICLQEDDILGEDETNYLRCQEEYGYGNVQYFHGRNEMTRTFWADQSMMSDEDYELSTYFTTNGAFPELDDDGSFDFSEYASGSGDNNYDDDGYSSDEYNQYTYQNWDFQEGFVPPQNCEASGRTFLGIPLMNYFPTSAAPLFNGGSYESFLSPETFNWKIFCDSQQQWVAKGGSNHMCLTGVEIDETYNAGGYIEQPDQMAVELFGMGIINDLGGQDLTDFLSSVAKNIKWSSLTLAPGYIGLSSSGDVVLYFIHDPDSDVGNVYSALCEGYGNPMSGGTAKYMENFCARSMVTDSAYNGCWAADSSNNPYGYQEAPSDGAFCLFATIMLEPVFYSTEAQQAYLAYANDQLDDWKTNMLGQGKQPSFTPQSDGNFCNGKQSCLAFFFGRSAPYAALDGQGNYYIYQNDFLSGSSVSGYADNSNGVPENIIADIPKVTKVVVEVIMNVLAIGFAAFFSVLVLRKYRRRRRKGLSNYDIFFGSARKRWKKVDPLTRKKQKRRDKKKKKETKARIKEKEIPSKNEALLISASSGWLKKEFPQKSPVRYNLMDEGGKPVPAPIGATKAPKFGFGSNSARGVKKPVKKIRRSGTAEDHQKAEKIGFVSSKSKEKKTKSIRRSGTAEEHQKAEKISFVSSPSRSSDGGEKSKGPSEDAEAPKEPQKTFLI</sequence>
<keyword evidence="5" id="KW-1185">Reference proteome</keyword>
<gene>
    <name evidence="4" type="ORF">TrCOL_g8602</name>
</gene>
<reference evidence="5" key="1">
    <citation type="journal article" date="2023" name="Commun. Biol.">
        <title>Genome analysis of Parmales, the sister group of diatoms, reveals the evolutionary specialization of diatoms from phago-mixotrophs to photoautotrophs.</title>
        <authorList>
            <person name="Ban H."/>
            <person name="Sato S."/>
            <person name="Yoshikawa S."/>
            <person name="Yamada K."/>
            <person name="Nakamura Y."/>
            <person name="Ichinomiya M."/>
            <person name="Sato N."/>
            <person name="Blanc-Mathieu R."/>
            <person name="Endo H."/>
            <person name="Kuwata A."/>
            <person name="Ogata H."/>
        </authorList>
    </citation>
    <scope>NUCLEOTIDE SEQUENCE [LARGE SCALE GENOMIC DNA]</scope>
</reference>
<evidence type="ECO:0000313" key="5">
    <source>
        <dbReference type="Proteomes" id="UP001165065"/>
    </source>
</evidence>
<feature type="signal peptide" evidence="3">
    <location>
        <begin position="1"/>
        <end position="17"/>
    </location>
</feature>
<name>A0A9W7L8U3_9STRA</name>
<keyword evidence="2" id="KW-0472">Membrane</keyword>
<evidence type="ECO:0000256" key="1">
    <source>
        <dbReference type="SAM" id="MobiDB-lite"/>
    </source>
</evidence>
<feature type="region of interest" description="Disordered" evidence="1">
    <location>
        <begin position="945"/>
        <end position="1053"/>
    </location>
</feature>
<feature type="compositionally biased region" description="Basic and acidic residues" evidence="1">
    <location>
        <begin position="1029"/>
        <end position="1053"/>
    </location>
</feature>
<feature type="compositionally biased region" description="Basic residues" evidence="1">
    <location>
        <begin position="965"/>
        <end position="975"/>
    </location>
</feature>
<feature type="compositionally biased region" description="Basic and acidic residues" evidence="1">
    <location>
        <begin position="977"/>
        <end position="987"/>
    </location>
</feature>
<organism evidence="4 5">
    <name type="scientific">Triparma columacea</name>
    <dbReference type="NCBI Taxonomy" id="722753"/>
    <lineage>
        <taxon>Eukaryota</taxon>
        <taxon>Sar</taxon>
        <taxon>Stramenopiles</taxon>
        <taxon>Ochrophyta</taxon>
        <taxon>Bolidophyceae</taxon>
        <taxon>Parmales</taxon>
        <taxon>Triparmaceae</taxon>
        <taxon>Triparma</taxon>
    </lineage>
</organism>